<evidence type="ECO:0000256" key="9">
    <source>
        <dbReference type="RuleBase" id="RU004516"/>
    </source>
</evidence>
<keyword evidence="12" id="KW-1185">Reference proteome</keyword>
<comment type="catalytic activity">
    <reaction evidence="10">
        <text>L-isoleucine + 2-oxoglutarate = (S)-3-methyl-2-oxopentanoate + L-glutamate</text>
        <dbReference type="Rhea" id="RHEA:24801"/>
        <dbReference type="ChEBI" id="CHEBI:16810"/>
        <dbReference type="ChEBI" id="CHEBI:29985"/>
        <dbReference type="ChEBI" id="CHEBI:35146"/>
        <dbReference type="ChEBI" id="CHEBI:58045"/>
        <dbReference type="EC" id="2.6.1.42"/>
    </reaction>
</comment>
<comment type="caution">
    <text evidence="11">The sequence shown here is derived from an EMBL/GenBank/DDBJ whole genome shotgun (WGS) entry which is preliminary data.</text>
</comment>
<evidence type="ECO:0000313" key="11">
    <source>
        <dbReference type="EMBL" id="CAK8694385.1"/>
    </source>
</evidence>
<dbReference type="PANTHER" id="PTHR11825:SF44">
    <property type="entry name" value="BRANCHED-CHAIN-AMINO-ACID AMINOTRANSFERASE"/>
    <property type="match status" value="1"/>
</dbReference>
<dbReference type="EMBL" id="CAWYQH010000141">
    <property type="protein sequence ID" value="CAK8694385.1"/>
    <property type="molecule type" value="Genomic_DNA"/>
</dbReference>
<evidence type="ECO:0000256" key="2">
    <source>
        <dbReference type="ARBA" id="ARBA00009320"/>
    </source>
</evidence>
<gene>
    <name evidence="11" type="ORF">CVLEPA_LOCUS27755</name>
</gene>
<keyword evidence="6 9" id="KW-0663">Pyridoxal phosphate</keyword>
<name>A0ABP0GRM8_CLALP</name>
<dbReference type="Gene3D" id="3.30.470.10">
    <property type="match status" value="1"/>
</dbReference>
<evidence type="ECO:0000313" key="12">
    <source>
        <dbReference type="Proteomes" id="UP001642483"/>
    </source>
</evidence>
<evidence type="ECO:0000256" key="4">
    <source>
        <dbReference type="ARBA" id="ARBA00022605"/>
    </source>
</evidence>
<evidence type="ECO:0000256" key="6">
    <source>
        <dbReference type="ARBA" id="ARBA00022898"/>
    </source>
</evidence>
<dbReference type="SUPFAM" id="SSF56752">
    <property type="entry name" value="D-aminoacid aminotransferase-like PLP-dependent enzymes"/>
    <property type="match status" value="1"/>
</dbReference>
<dbReference type="Pfam" id="PF01063">
    <property type="entry name" value="Aminotran_4"/>
    <property type="match status" value="1"/>
</dbReference>
<dbReference type="PANTHER" id="PTHR11825">
    <property type="entry name" value="SUBGROUP IIII AMINOTRANSFERASE"/>
    <property type="match status" value="1"/>
</dbReference>
<comment type="catalytic activity">
    <reaction evidence="10">
        <text>L-leucine + 2-oxoglutarate = 4-methyl-2-oxopentanoate + L-glutamate</text>
        <dbReference type="Rhea" id="RHEA:18321"/>
        <dbReference type="ChEBI" id="CHEBI:16810"/>
        <dbReference type="ChEBI" id="CHEBI:17865"/>
        <dbReference type="ChEBI" id="CHEBI:29985"/>
        <dbReference type="ChEBI" id="CHEBI:57427"/>
        <dbReference type="EC" id="2.6.1.42"/>
    </reaction>
</comment>
<dbReference type="InterPro" id="IPR043132">
    <property type="entry name" value="BCAT-like_C"/>
</dbReference>
<evidence type="ECO:0000256" key="5">
    <source>
        <dbReference type="ARBA" id="ARBA00022679"/>
    </source>
</evidence>
<dbReference type="CDD" id="cd01557">
    <property type="entry name" value="BCAT_beta_family"/>
    <property type="match status" value="1"/>
</dbReference>
<proteinExistence type="inferred from homology"/>
<dbReference type="InterPro" id="IPR043131">
    <property type="entry name" value="BCAT-like_N"/>
</dbReference>
<dbReference type="Gene3D" id="3.20.10.10">
    <property type="entry name" value="D-amino Acid Aminotransferase, subunit A, domain 2"/>
    <property type="match status" value="1"/>
</dbReference>
<accession>A0ABP0GRM8</accession>
<dbReference type="InterPro" id="IPR018300">
    <property type="entry name" value="Aminotrans_IV_CS"/>
</dbReference>
<comment type="cofactor">
    <cofactor evidence="1 9">
        <name>pyridoxal 5'-phosphate</name>
        <dbReference type="ChEBI" id="CHEBI:597326"/>
    </cofactor>
</comment>
<dbReference type="NCBIfam" id="NF009897">
    <property type="entry name" value="PRK13357.1"/>
    <property type="match status" value="1"/>
</dbReference>
<evidence type="ECO:0000256" key="7">
    <source>
        <dbReference type="ARBA" id="ARBA00023304"/>
    </source>
</evidence>
<dbReference type="PROSITE" id="PS00770">
    <property type="entry name" value="AA_TRANSFER_CLASS_4"/>
    <property type="match status" value="1"/>
</dbReference>
<dbReference type="InterPro" id="IPR033939">
    <property type="entry name" value="BCAT_family"/>
</dbReference>
<evidence type="ECO:0000256" key="3">
    <source>
        <dbReference type="ARBA" id="ARBA00022576"/>
    </source>
</evidence>
<keyword evidence="3 10" id="KW-0032">Aminotransferase</keyword>
<dbReference type="NCBIfam" id="TIGR01123">
    <property type="entry name" value="ilvE_II"/>
    <property type="match status" value="1"/>
</dbReference>
<keyword evidence="7 10" id="KW-0100">Branched-chain amino acid biosynthesis</keyword>
<evidence type="ECO:0000256" key="8">
    <source>
        <dbReference type="RuleBase" id="RU004106"/>
    </source>
</evidence>
<dbReference type="InterPro" id="IPR001544">
    <property type="entry name" value="Aminotrans_IV"/>
</dbReference>
<dbReference type="PIRSF" id="PIRSF006468">
    <property type="entry name" value="BCAT1"/>
    <property type="match status" value="1"/>
</dbReference>
<organism evidence="11 12">
    <name type="scientific">Clavelina lepadiformis</name>
    <name type="common">Light-bulb sea squirt</name>
    <name type="synonym">Ascidia lepadiformis</name>
    <dbReference type="NCBI Taxonomy" id="159417"/>
    <lineage>
        <taxon>Eukaryota</taxon>
        <taxon>Metazoa</taxon>
        <taxon>Chordata</taxon>
        <taxon>Tunicata</taxon>
        <taxon>Ascidiacea</taxon>
        <taxon>Aplousobranchia</taxon>
        <taxon>Clavelinidae</taxon>
        <taxon>Clavelina</taxon>
    </lineage>
</organism>
<protein>
    <recommendedName>
        <fullName evidence="10">Branched-chain-amino-acid aminotransferase</fullName>
        <ecNumber evidence="10">2.6.1.42</ecNumber>
    </recommendedName>
</protein>
<comment type="catalytic activity">
    <reaction evidence="10">
        <text>L-valine + 2-oxoglutarate = 3-methyl-2-oxobutanoate + L-glutamate</text>
        <dbReference type="Rhea" id="RHEA:24813"/>
        <dbReference type="ChEBI" id="CHEBI:11851"/>
        <dbReference type="ChEBI" id="CHEBI:16810"/>
        <dbReference type="ChEBI" id="CHEBI:29985"/>
        <dbReference type="ChEBI" id="CHEBI:57762"/>
        <dbReference type="EC" id="2.6.1.42"/>
    </reaction>
</comment>
<dbReference type="InterPro" id="IPR036038">
    <property type="entry name" value="Aminotransferase-like"/>
</dbReference>
<comment type="similarity">
    <text evidence="2 8">Belongs to the class-IV pyridoxal-phosphate-dependent aminotransferase family.</text>
</comment>
<dbReference type="InterPro" id="IPR005786">
    <property type="entry name" value="B_amino_transII"/>
</dbReference>
<evidence type="ECO:0000256" key="10">
    <source>
        <dbReference type="RuleBase" id="RU004517"/>
    </source>
</evidence>
<evidence type="ECO:0000256" key="1">
    <source>
        <dbReference type="ARBA" id="ARBA00001933"/>
    </source>
</evidence>
<keyword evidence="4 10" id="KW-0028">Amino-acid biosynthesis</keyword>
<reference evidence="11 12" key="1">
    <citation type="submission" date="2024-02" db="EMBL/GenBank/DDBJ databases">
        <authorList>
            <person name="Daric V."/>
            <person name="Darras S."/>
        </authorList>
    </citation>
    <scope>NUCLEOTIDE SEQUENCE [LARGE SCALE GENOMIC DNA]</scope>
</reference>
<sequence length="406" mass="45922">MATCGRLRLLDQCARISPFVVVQRFLNGGPSFKASEVEYRFTAHPKPKPANPDKCKFGKHFTDHMLAVEWDSKNGWGTPTIKPIENISLHPATSVFHYATELFEGMKAYRTEDNRIAMFRPMENMKRMERTARRACLPEFDKEELLKCIGELVRVDQEWVPYSNKASLYLRPTMIGTEPSLGVNMSKSALLYCILCPVGPYFETGSFNPVSLMADPRYLRAAKGGSGAFKLGSNYGPTIRIQEEAARRGCQQVLWLHGEDHQITEVGTMNVFIYWINEDGDHELATMPLDKGIVLPGVTRMSIMDLAESWGEFKITERVLTMADLTKGLKEKRVLEMFGAGTACVICPIEHILYMDQDLFIPTMENGPEVAGRLYRELTDIQFGRVPHDWSHTVVEEAGNIDVIQM</sequence>
<keyword evidence="5 10" id="KW-0808">Transferase</keyword>
<dbReference type="EC" id="2.6.1.42" evidence="10"/>
<dbReference type="Proteomes" id="UP001642483">
    <property type="component" value="Unassembled WGS sequence"/>
</dbReference>